<protein>
    <submittedName>
        <fullName evidence="1">Msl2823 protein</fullName>
    </submittedName>
</protein>
<dbReference type="AlphaFoldDB" id="Q98HL1"/>
<sequence length="81" mass="9020">MRVFSGRPGRSRLFMMLSFCAASECQCREYRSSFAAAPACKAIDGLRAIRDRPDFFQSIQGFQPDVSNACEKTNAAFTILT</sequence>
<evidence type="ECO:0000313" key="2">
    <source>
        <dbReference type="Proteomes" id="UP000000552"/>
    </source>
</evidence>
<name>Q98HL1_RHILO</name>
<dbReference type="KEGG" id="mlo:msl2823"/>
<reference evidence="1 2" key="1">
    <citation type="journal article" date="2000" name="DNA Res.">
        <title>Complete genome structure of the nitrogen-fixing symbiotic bacterium Mesorhizobium loti.</title>
        <authorList>
            <person name="Kaneko T."/>
            <person name="Nakamura Y."/>
            <person name="Sato S."/>
            <person name="Asamizu E."/>
            <person name="Kato T."/>
            <person name="Sasamoto S."/>
            <person name="Watanabe A."/>
            <person name="Idesawa K."/>
            <person name="Ishikawa A."/>
            <person name="Kawashima K."/>
            <person name="Kimura T."/>
            <person name="Kishida Y."/>
            <person name="Kiyokawa C."/>
            <person name="Kohara M."/>
            <person name="Matsumoto M."/>
            <person name="Matsuno A."/>
            <person name="Mochizuki Y."/>
            <person name="Nakayama S."/>
            <person name="Nakazaki N."/>
            <person name="Shimpo S."/>
            <person name="Sugimoto M."/>
            <person name="Takeuchi C."/>
            <person name="Yamada M."/>
            <person name="Tabata S."/>
        </authorList>
    </citation>
    <scope>NUCLEOTIDE SEQUENCE [LARGE SCALE GENOMIC DNA]</scope>
    <source>
        <strain evidence="2">LMG 29417 / CECT 9101 / MAFF 303099</strain>
    </source>
</reference>
<dbReference type="EMBL" id="BA000012">
    <property type="protein sequence ID" value="BAB49855.1"/>
    <property type="molecule type" value="Genomic_DNA"/>
</dbReference>
<dbReference type="Proteomes" id="UP000000552">
    <property type="component" value="Chromosome"/>
</dbReference>
<evidence type="ECO:0000313" key="1">
    <source>
        <dbReference type="EMBL" id="BAB49855.1"/>
    </source>
</evidence>
<accession>Q98HL1</accession>
<organism evidence="1 2">
    <name type="scientific">Mesorhizobium japonicum (strain LMG 29417 / CECT 9101 / MAFF 303099)</name>
    <name type="common">Mesorhizobium loti (strain MAFF 303099)</name>
    <dbReference type="NCBI Taxonomy" id="266835"/>
    <lineage>
        <taxon>Bacteria</taxon>
        <taxon>Pseudomonadati</taxon>
        <taxon>Pseudomonadota</taxon>
        <taxon>Alphaproteobacteria</taxon>
        <taxon>Hyphomicrobiales</taxon>
        <taxon>Phyllobacteriaceae</taxon>
        <taxon>Mesorhizobium</taxon>
    </lineage>
</organism>
<proteinExistence type="predicted"/>
<dbReference type="HOGENOM" id="CLU_2571439_0_0_5"/>
<gene>
    <name evidence="1" type="ordered locus">msl2823</name>
</gene>